<dbReference type="EMBL" id="CP039712">
    <property type="protein sequence ID" value="QCI86193.1"/>
    <property type="molecule type" value="Genomic_DNA"/>
</dbReference>
<dbReference type="InterPro" id="IPR026891">
    <property type="entry name" value="Fn3-like"/>
</dbReference>
<dbReference type="PRINTS" id="PR00133">
    <property type="entry name" value="GLHYDRLASE3"/>
</dbReference>
<dbReference type="Gene3D" id="2.60.40.10">
    <property type="entry name" value="Immunoglobulins"/>
    <property type="match status" value="1"/>
</dbReference>
<proteinExistence type="predicted"/>
<dbReference type="PANTHER" id="PTHR30620">
    <property type="entry name" value="PERIPLASMIC BETA-GLUCOSIDASE-RELATED"/>
    <property type="match status" value="1"/>
</dbReference>
<dbReference type="InterPro" id="IPR017853">
    <property type="entry name" value="GH"/>
</dbReference>
<evidence type="ECO:0000256" key="1">
    <source>
        <dbReference type="ARBA" id="ARBA00022801"/>
    </source>
</evidence>
<dbReference type="AlphaFoldDB" id="A0A4D7CST7"/>
<dbReference type="GO" id="GO:0009251">
    <property type="term" value="P:glucan catabolic process"/>
    <property type="evidence" value="ECO:0007669"/>
    <property type="project" value="TreeGrafter"/>
</dbReference>
<name>A0A4D7CST7_9ENTE</name>
<dbReference type="Pfam" id="PF14310">
    <property type="entry name" value="Fn3-like"/>
    <property type="match status" value="1"/>
</dbReference>
<dbReference type="Pfam" id="PF00933">
    <property type="entry name" value="Glyco_hydro_3"/>
    <property type="match status" value="1"/>
</dbReference>
<keyword evidence="1" id="KW-0378">Hydrolase</keyword>
<feature type="domain" description="Fibronectin type III-like" evidence="2">
    <location>
        <begin position="662"/>
        <end position="730"/>
    </location>
</feature>
<evidence type="ECO:0000313" key="3">
    <source>
        <dbReference type="EMBL" id="QCI86193.1"/>
    </source>
</evidence>
<dbReference type="SUPFAM" id="SSF52279">
    <property type="entry name" value="Beta-D-glucan exohydrolase, C-terminal domain"/>
    <property type="match status" value="1"/>
</dbReference>
<dbReference type="InterPro" id="IPR002772">
    <property type="entry name" value="Glyco_hydro_3_C"/>
</dbReference>
<sequence>MIDELIKKMTLKEKIGQLNQRLYGWQAYEKVDGEIHLTDLFKEEVKKYDGMGCLYGVFRSDPWSGKNTETGLTKQEAFQVAQLIQTYIKENTRLGIPVLLSEEAPHGHQALDSLTTPVNYTVGNSFNPELYQQMQTHVARELREKGAHLALVSTLDVARDPRWGRTEESFSEDPYLTGEFTKAAVKGLQGDHPKQVGEEQVVAVLKHFAGQGSSIGGHNAAPIEIGERELKEIHLQPMRAGISVGAQMCMAAYNDYNGIPCHANSYLLNELLRQELGFEGAVMSDGCALDHLETITGSKAEGAAWALASGIDIGLWDDMYGHLEEAVEQGLLSESVIDQAVRRVLSVKDSLGLFTNPTPKVEVKDEESKQALAIRLAEESVVLLKNEQATLPLNKNIKHIAVIGPNADALYNQLGDYTPFKRSQAGVTIRQGIETIAQESGMTVTYFPGSLIESPLAENFGFSLTDLAEVEHIVMVIGGSSARDFDTQFDANGAALNGSKEMNSGENIDLASLELPLIQKQLIAYVAKLGKPMTAVLVQGRPHSISDVLPYFDSIVLAGYPGEYGGTAVANVLFGKITPSGKLAMPIPKSSEQLPVNYNYRDLPFKKDYFNDSGLPAFPFGFGLSYSDFRLSNLSVNCEGSVDYPLIIRGDIENVGQYRAAEVIQVYLKSLNKRVVTRVKELRGFKKIWLEPGEKQAFEIKLSQQQLAEYDAQMHYVPMKEANIIIETTSDTHQELIKLTEEV</sequence>
<dbReference type="SUPFAM" id="SSF51445">
    <property type="entry name" value="(Trans)glycosidases"/>
    <property type="match status" value="1"/>
</dbReference>
<dbReference type="RefSeq" id="WP_136953028.1">
    <property type="nucleotide sequence ID" value="NZ_CP039712.1"/>
</dbReference>
<reference evidence="3 4" key="1">
    <citation type="submission" date="2019-04" db="EMBL/GenBank/DDBJ databases">
        <title>Vagococcus sp. nov., isolated from faeces of yaks (Bos grunniens).</title>
        <authorList>
            <person name="Ge Y."/>
        </authorList>
    </citation>
    <scope>NUCLEOTIDE SEQUENCE [LARGE SCALE GENOMIC DNA]</scope>
    <source>
        <strain evidence="3 4">MN-17</strain>
    </source>
</reference>
<dbReference type="KEGG" id="vao:FA707_04095"/>
<dbReference type="Pfam" id="PF01915">
    <property type="entry name" value="Glyco_hydro_3_C"/>
    <property type="match status" value="1"/>
</dbReference>
<dbReference type="SMART" id="SM01217">
    <property type="entry name" value="Fn3_like"/>
    <property type="match status" value="1"/>
</dbReference>
<evidence type="ECO:0000313" key="4">
    <source>
        <dbReference type="Proteomes" id="UP000298615"/>
    </source>
</evidence>
<dbReference type="Gene3D" id="3.40.50.1700">
    <property type="entry name" value="Glycoside hydrolase family 3 C-terminal domain"/>
    <property type="match status" value="1"/>
</dbReference>
<protein>
    <submittedName>
        <fullName evidence="3">Beta-glucosidase</fullName>
    </submittedName>
</protein>
<accession>A0A4D7CST7</accession>
<dbReference type="Proteomes" id="UP000298615">
    <property type="component" value="Chromosome"/>
</dbReference>
<dbReference type="GO" id="GO:0008422">
    <property type="term" value="F:beta-glucosidase activity"/>
    <property type="evidence" value="ECO:0007669"/>
    <property type="project" value="TreeGrafter"/>
</dbReference>
<dbReference type="InterPro" id="IPR036962">
    <property type="entry name" value="Glyco_hydro_3_N_sf"/>
</dbReference>
<keyword evidence="4" id="KW-1185">Reference proteome</keyword>
<evidence type="ECO:0000259" key="2">
    <source>
        <dbReference type="SMART" id="SM01217"/>
    </source>
</evidence>
<dbReference type="InterPro" id="IPR001764">
    <property type="entry name" value="Glyco_hydro_3_N"/>
</dbReference>
<dbReference type="InterPro" id="IPR051915">
    <property type="entry name" value="Cellulose_Degrad_GH3"/>
</dbReference>
<dbReference type="Gene3D" id="3.20.20.300">
    <property type="entry name" value="Glycoside hydrolase, family 3, N-terminal domain"/>
    <property type="match status" value="1"/>
</dbReference>
<gene>
    <name evidence="3" type="ORF">FA707_04095</name>
</gene>
<dbReference type="PANTHER" id="PTHR30620:SF123">
    <property type="entry name" value="BETA-XYLOSIDASE"/>
    <property type="match status" value="1"/>
</dbReference>
<dbReference type="InterPro" id="IPR013783">
    <property type="entry name" value="Ig-like_fold"/>
</dbReference>
<organism evidence="3 4">
    <name type="scientific">Vagococcus zengguangii</name>
    <dbReference type="NCBI Taxonomy" id="2571750"/>
    <lineage>
        <taxon>Bacteria</taxon>
        <taxon>Bacillati</taxon>
        <taxon>Bacillota</taxon>
        <taxon>Bacilli</taxon>
        <taxon>Lactobacillales</taxon>
        <taxon>Enterococcaceae</taxon>
        <taxon>Vagococcus</taxon>
    </lineage>
</organism>
<dbReference type="InterPro" id="IPR036881">
    <property type="entry name" value="Glyco_hydro_3_C_sf"/>
</dbReference>